<dbReference type="PANTHER" id="PTHR48104">
    <property type="entry name" value="METACASPASE-4"/>
    <property type="match status" value="1"/>
</dbReference>
<evidence type="ECO:0000259" key="2">
    <source>
        <dbReference type="Pfam" id="PF00656"/>
    </source>
</evidence>
<dbReference type="EMBL" id="FWFO01000001">
    <property type="protein sequence ID" value="SLN42929.1"/>
    <property type="molecule type" value="Genomic_DNA"/>
</dbReference>
<dbReference type="PANTHER" id="PTHR48104:SF30">
    <property type="entry name" value="METACASPASE-1"/>
    <property type="match status" value="1"/>
</dbReference>
<dbReference type="GO" id="GO:0004197">
    <property type="term" value="F:cysteine-type endopeptidase activity"/>
    <property type="evidence" value="ECO:0007669"/>
    <property type="project" value="InterPro"/>
</dbReference>
<sequence>MITKWLTAAVSAYLWLSSPLQAEIRALLVGVSDYDEASDIPDLRGPKNDVTLMQDVLQARGATDIIVLADGVDGGTKPTLAAIETGFADLTARAQPDDLVYVHLSGHGTRQPDLSGDETDGLDEVFLPADSAKVPSGASTIPNSLTDDLLGELIINLRATGADVWVVMDSCHSGSGTRSLSGTTAERNVDPNVLGVDISQATAQSGATPPPSTVADAALGGYLAFYATRSNDVAREGDFSDGTTSDQWFGLFTAALAARLENGQALSYRQLFQGILSDMNKGRGFGAGSLQTPLWEGNLIDASVFGGGDNSGTTRYLTSGDRVEAGLVHGLQVGSLLALFPDVADSGDVAPLGYAQAEEVNARSSYLRPVATDCQPQAKTLCDWADSLPSEARFAQVEVHPANPTVRFSPILDFETGAPLAANNPTSDLLQDGVARAVEASGIPAEITPDKIDIRVTLRNDSLWFGPVTQLGADPVGLEVPLYGTGTPDLLPPVLRILRAERLARILDSLDGGGGLSNPLPLDIDAERFDSTLSDLASPGQRIQPQRECRPVFRNAMQSSFDGLDPLSDVKQCDVLRFSARGNRDGQRDVNRIHIDSQYCINVAYELVEGKQSQRKVGDEMVVCSDCPGDVYSAGQERLYVLVSDLEENAEALNLTGLVENCDTGTRSVRTARGEMLREFLQDAGQAGLTRGNMGMGMSAATGGIWVQSYRWRVLPRTEAFRTYASQ</sequence>
<protein>
    <submittedName>
        <fullName evidence="3">Caspase domain protein</fullName>
    </submittedName>
</protein>
<keyword evidence="4" id="KW-1185">Reference proteome</keyword>
<dbReference type="Gene3D" id="3.40.50.1460">
    <property type="match status" value="1"/>
</dbReference>
<evidence type="ECO:0000313" key="3">
    <source>
        <dbReference type="EMBL" id="SLN42929.1"/>
    </source>
</evidence>
<evidence type="ECO:0000313" key="4">
    <source>
        <dbReference type="Proteomes" id="UP000193077"/>
    </source>
</evidence>
<dbReference type="InterPro" id="IPR011600">
    <property type="entry name" value="Pept_C14_caspase"/>
</dbReference>
<keyword evidence="1" id="KW-0732">Signal</keyword>
<evidence type="ECO:0000256" key="1">
    <source>
        <dbReference type="SAM" id="SignalP"/>
    </source>
</evidence>
<feature type="chain" id="PRO_5012124931" evidence="1">
    <location>
        <begin position="23"/>
        <end position="727"/>
    </location>
</feature>
<dbReference type="InterPro" id="IPR050452">
    <property type="entry name" value="Metacaspase"/>
</dbReference>
<reference evidence="3 4" key="1">
    <citation type="submission" date="2017-03" db="EMBL/GenBank/DDBJ databases">
        <authorList>
            <person name="Afonso C.L."/>
            <person name="Miller P.J."/>
            <person name="Scott M.A."/>
            <person name="Spackman E."/>
            <person name="Goraichik I."/>
            <person name="Dimitrov K.M."/>
            <person name="Suarez D.L."/>
            <person name="Swayne D.E."/>
        </authorList>
    </citation>
    <scope>NUCLEOTIDE SEQUENCE [LARGE SCALE GENOMIC DNA]</scope>
    <source>
        <strain evidence="3 4">CECT 7639</strain>
    </source>
</reference>
<name>A0A1Y5SQF7_9RHOB</name>
<dbReference type="OrthoDB" id="5489622at2"/>
<proteinExistence type="predicted"/>
<gene>
    <name evidence="3" type="ORF">TRL7639_02224</name>
</gene>
<organism evidence="3 4">
    <name type="scientific">Falsiruegeria litorea R37</name>
    <dbReference type="NCBI Taxonomy" id="1200284"/>
    <lineage>
        <taxon>Bacteria</taxon>
        <taxon>Pseudomonadati</taxon>
        <taxon>Pseudomonadota</taxon>
        <taxon>Alphaproteobacteria</taxon>
        <taxon>Rhodobacterales</taxon>
        <taxon>Roseobacteraceae</taxon>
        <taxon>Falsiruegeria</taxon>
    </lineage>
</organism>
<feature type="domain" description="Peptidase C14 caspase" evidence="2">
    <location>
        <begin position="25"/>
        <end position="296"/>
    </location>
</feature>
<dbReference type="RefSeq" id="WP_085795726.1">
    <property type="nucleotide sequence ID" value="NZ_FWFO01000001.1"/>
</dbReference>
<feature type="signal peptide" evidence="1">
    <location>
        <begin position="1"/>
        <end position="22"/>
    </location>
</feature>
<dbReference type="Pfam" id="PF00656">
    <property type="entry name" value="Peptidase_C14"/>
    <property type="match status" value="1"/>
</dbReference>
<dbReference type="Proteomes" id="UP000193077">
    <property type="component" value="Unassembled WGS sequence"/>
</dbReference>
<dbReference type="GO" id="GO:0006508">
    <property type="term" value="P:proteolysis"/>
    <property type="evidence" value="ECO:0007669"/>
    <property type="project" value="InterPro"/>
</dbReference>
<dbReference type="SUPFAM" id="SSF52129">
    <property type="entry name" value="Caspase-like"/>
    <property type="match status" value="1"/>
</dbReference>
<dbReference type="InterPro" id="IPR029030">
    <property type="entry name" value="Caspase-like_dom_sf"/>
</dbReference>
<accession>A0A1Y5SQF7</accession>
<dbReference type="AlphaFoldDB" id="A0A1Y5SQF7"/>
<dbReference type="GO" id="GO:0005737">
    <property type="term" value="C:cytoplasm"/>
    <property type="evidence" value="ECO:0007669"/>
    <property type="project" value="TreeGrafter"/>
</dbReference>